<accession>A0ABV9RAP5</accession>
<dbReference type="InterPro" id="IPR002938">
    <property type="entry name" value="FAD-bd"/>
</dbReference>
<proteinExistence type="predicted"/>
<keyword evidence="3" id="KW-0274">FAD</keyword>
<dbReference type="SUPFAM" id="SSF51905">
    <property type="entry name" value="FAD/NAD(P)-binding domain"/>
    <property type="match status" value="1"/>
</dbReference>
<gene>
    <name evidence="6" type="ORF">ACFPEL_02325</name>
</gene>
<evidence type="ECO:0000259" key="5">
    <source>
        <dbReference type="Pfam" id="PF01494"/>
    </source>
</evidence>
<dbReference type="InterPro" id="IPR036188">
    <property type="entry name" value="FAD/NAD-bd_sf"/>
</dbReference>
<feature type="region of interest" description="Disordered" evidence="4">
    <location>
        <begin position="507"/>
        <end position="527"/>
    </location>
</feature>
<dbReference type="InterPro" id="IPR050641">
    <property type="entry name" value="RIFMO-like"/>
</dbReference>
<dbReference type="PANTHER" id="PTHR43004:SF19">
    <property type="entry name" value="BINDING MONOOXYGENASE, PUTATIVE (JCVI)-RELATED"/>
    <property type="match status" value="1"/>
</dbReference>
<dbReference type="Gene3D" id="3.30.9.10">
    <property type="entry name" value="D-Amino Acid Oxidase, subunit A, domain 2"/>
    <property type="match status" value="1"/>
</dbReference>
<evidence type="ECO:0000313" key="7">
    <source>
        <dbReference type="Proteomes" id="UP001595909"/>
    </source>
</evidence>
<feature type="domain" description="FAD-binding" evidence="5">
    <location>
        <begin position="6"/>
        <end position="354"/>
    </location>
</feature>
<comment type="cofactor">
    <cofactor evidence="1">
        <name>FAD</name>
        <dbReference type="ChEBI" id="CHEBI:57692"/>
    </cofactor>
</comment>
<dbReference type="Pfam" id="PF21274">
    <property type="entry name" value="Rng_hyd_C"/>
    <property type="match status" value="1"/>
</dbReference>
<dbReference type="PRINTS" id="PR00420">
    <property type="entry name" value="RNGMNOXGNASE"/>
</dbReference>
<evidence type="ECO:0000313" key="6">
    <source>
        <dbReference type="EMBL" id="MFC4831236.1"/>
    </source>
</evidence>
<keyword evidence="2" id="KW-0285">Flavoprotein</keyword>
<feature type="region of interest" description="Disordered" evidence="4">
    <location>
        <begin position="348"/>
        <end position="368"/>
    </location>
</feature>
<dbReference type="RefSeq" id="WP_274186849.1">
    <property type="nucleotide sequence ID" value="NZ_BAABHN010000003.1"/>
</dbReference>
<dbReference type="Proteomes" id="UP001595909">
    <property type="component" value="Unassembled WGS sequence"/>
</dbReference>
<dbReference type="Gene3D" id="3.50.50.60">
    <property type="entry name" value="FAD/NAD(P)-binding domain"/>
    <property type="match status" value="1"/>
</dbReference>
<keyword evidence="7" id="KW-1185">Reference proteome</keyword>
<dbReference type="EMBL" id="JBHSIM010000003">
    <property type="protein sequence ID" value="MFC4831236.1"/>
    <property type="molecule type" value="Genomic_DNA"/>
</dbReference>
<evidence type="ECO:0000256" key="4">
    <source>
        <dbReference type="SAM" id="MobiDB-lite"/>
    </source>
</evidence>
<dbReference type="Pfam" id="PF01494">
    <property type="entry name" value="FAD_binding_3"/>
    <property type="match status" value="1"/>
</dbReference>
<evidence type="ECO:0000256" key="2">
    <source>
        <dbReference type="ARBA" id="ARBA00022630"/>
    </source>
</evidence>
<sequence length="527" mass="54923">MSHHSDTHVLVVGAGPAGLATALSAARHGARVLVVERHRSTSIHPRASGLSTRTMEIFRTWGVADAVRAAGSVILARASAGATLADPDLAESSIGYPLPREALAVSPTFPACCAQDLLEPILLAAVRRAGVDVRFDTELTDLAVDDSGAWARVHDRVTGATTTVASRFVVGADGPRSRVRTALGIGTEHLGGIGRHIQLLFRADLSAVVGEWQHALYIVSHPEAAGLFIAFGGDRWGYARPCPTDDDIPDDAQWLTLLRTASGIADLAPELLGTAVFDLEAELATTSRAGAAFLVGDAAHRMTPVGGVGLNTAVQDGHNLGWKLAWAAQGRAGEPLLASYAPERTPIGERRARRSVRPGEPDPADGLLGDLGAGYTSPVLAGHAPALIDPDALAAESGERAPHVWVHVHGRRCSTLDLWDGRLTLITADASWRAAAEDLSLAAPDLASARVTSAYRLGDGGAVLVRPDGYVAWRADVPVADPVGALADAVDLALGLAARGTNGDFVPREAANPPFVPTAGEPQLTPR</sequence>
<protein>
    <submittedName>
        <fullName evidence="6">FAD-dependent oxidoreductase</fullName>
    </submittedName>
</protein>
<name>A0ABV9RAP5_9PSEU</name>
<evidence type="ECO:0000256" key="3">
    <source>
        <dbReference type="ARBA" id="ARBA00022827"/>
    </source>
</evidence>
<dbReference type="Gene3D" id="3.40.30.120">
    <property type="match status" value="1"/>
</dbReference>
<dbReference type="PANTHER" id="PTHR43004">
    <property type="entry name" value="TRK SYSTEM POTASSIUM UPTAKE PROTEIN"/>
    <property type="match status" value="1"/>
</dbReference>
<evidence type="ECO:0000256" key="1">
    <source>
        <dbReference type="ARBA" id="ARBA00001974"/>
    </source>
</evidence>
<comment type="caution">
    <text evidence="6">The sequence shown here is derived from an EMBL/GenBank/DDBJ whole genome shotgun (WGS) entry which is preliminary data.</text>
</comment>
<organism evidence="6 7">
    <name type="scientific">Actinomycetospora chibensis</name>
    <dbReference type="NCBI Taxonomy" id="663606"/>
    <lineage>
        <taxon>Bacteria</taxon>
        <taxon>Bacillati</taxon>
        <taxon>Actinomycetota</taxon>
        <taxon>Actinomycetes</taxon>
        <taxon>Pseudonocardiales</taxon>
        <taxon>Pseudonocardiaceae</taxon>
        <taxon>Actinomycetospora</taxon>
    </lineage>
</organism>
<reference evidence="7" key="1">
    <citation type="journal article" date="2019" name="Int. J. Syst. Evol. Microbiol.">
        <title>The Global Catalogue of Microorganisms (GCM) 10K type strain sequencing project: providing services to taxonomists for standard genome sequencing and annotation.</title>
        <authorList>
            <consortium name="The Broad Institute Genomics Platform"/>
            <consortium name="The Broad Institute Genome Sequencing Center for Infectious Disease"/>
            <person name="Wu L."/>
            <person name="Ma J."/>
        </authorList>
    </citation>
    <scope>NUCLEOTIDE SEQUENCE [LARGE SCALE GENOMIC DNA]</scope>
    <source>
        <strain evidence="7">CCUG 50347</strain>
    </source>
</reference>